<keyword evidence="3" id="KW-1185">Reference proteome</keyword>
<evidence type="ECO:0000313" key="2">
    <source>
        <dbReference type="EMBL" id="GGC31621.1"/>
    </source>
</evidence>
<evidence type="ECO:0000313" key="3">
    <source>
        <dbReference type="Proteomes" id="UP000597338"/>
    </source>
</evidence>
<dbReference type="InterPro" id="IPR036691">
    <property type="entry name" value="Endo/exonu/phosph_ase_sf"/>
</dbReference>
<keyword evidence="2" id="KW-0540">Nuclease</keyword>
<name>A0ABQ1M4Y0_9SPHI</name>
<dbReference type="Gene3D" id="3.60.10.10">
    <property type="entry name" value="Endonuclease/exonuclease/phosphatase"/>
    <property type="match status" value="1"/>
</dbReference>
<reference evidence="3" key="1">
    <citation type="journal article" date="2019" name="Int. J. Syst. Evol. Microbiol.">
        <title>The Global Catalogue of Microorganisms (GCM) 10K type strain sequencing project: providing services to taxonomists for standard genome sequencing and annotation.</title>
        <authorList>
            <consortium name="The Broad Institute Genomics Platform"/>
            <consortium name="The Broad Institute Genome Sequencing Center for Infectious Disease"/>
            <person name="Wu L."/>
            <person name="Ma J."/>
        </authorList>
    </citation>
    <scope>NUCLEOTIDE SEQUENCE [LARGE SCALE GENOMIC DNA]</scope>
    <source>
        <strain evidence="3">CGMCC 1.15342</strain>
    </source>
</reference>
<dbReference type="CDD" id="cd09083">
    <property type="entry name" value="EEP-1"/>
    <property type="match status" value="1"/>
</dbReference>
<protein>
    <submittedName>
        <fullName evidence="2">Endonuclease</fullName>
    </submittedName>
</protein>
<dbReference type="PANTHER" id="PTHR12121:SF36">
    <property type="entry name" value="ENDONUCLEASE_EXONUCLEASE_PHOSPHATASE DOMAIN-CONTAINING PROTEIN"/>
    <property type="match status" value="1"/>
</dbReference>
<dbReference type="Proteomes" id="UP000597338">
    <property type="component" value="Unassembled WGS sequence"/>
</dbReference>
<organism evidence="2 3">
    <name type="scientific">Parapedobacter defluvii</name>
    <dbReference type="NCBI Taxonomy" id="2045106"/>
    <lineage>
        <taxon>Bacteria</taxon>
        <taxon>Pseudomonadati</taxon>
        <taxon>Bacteroidota</taxon>
        <taxon>Sphingobacteriia</taxon>
        <taxon>Sphingobacteriales</taxon>
        <taxon>Sphingobacteriaceae</taxon>
        <taxon>Parapedobacter</taxon>
    </lineage>
</organism>
<dbReference type="PANTHER" id="PTHR12121">
    <property type="entry name" value="CARBON CATABOLITE REPRESSOR PROTEIN 4"/>
    <property type="match status" value="1"/>
</dbReference>
<keyword evidence="2" id="KW-0378">Hydrolase</keyword>
<sequence length="301" mass="34576">MFGNCHHHFKTEDIMKTYFLLVFFFFFSTAAFSQQTASAEIRVASYNLRMDTPRDSLNAWPYRKENVKALIQYHDFDIIGTQEGFIHQLKDILEIPEYTYFGAGRDDGKQAGEHSAIIYKKDRFVVVDSGNFWLSETPETPGLGWDATCCNRICSWVKFLDNINRREFYVFNVHFDHQGVIARKESGKLMVAKIKEIAGEEPAICTGDFNSTPETEQIKGMSAILSDAYTVSELPPYGPVGTTNSFRFTAPMKHRIDYVFVSKHFKVCKYAVLTDAKDQRYPSDHLPVVTHIQFVNQLITR</sequence>
<dbReference type="InterPro" id="IPR005135">
    <property type="entry name" value="Endo/exonuclease/phosphatase"/>
</dbReference>
<dbReference type="EMBL" id="BMIK01000008">
    <property type="protein sequence ID" value="GGC31621.1"/>
    <property type="molecule type" value="Genomic_DNA"/>
</dbReference>
<keyword evidence="2" id="KW-0255">Endonuclease</keyword>
<dbReference type="InterPro" id="IPR050410">
    <property type="entry name" value="CCR4/nocturin_mRNA_transcr"/>
</dbReference>
<dbReference type="GO" id="GO:0004519">
    <property type="term" value="F:endonuclease activity"/>
    <property type="evidence" value="ECO:0007669"/>
    <property type="project" value="UniProtKB-KW"/>
</dbReference>
<dbReference type="SUPFAM" id="SSF56219">
    <property type="entry name" value="DNase I-like"/>
    <property type="match status" value="1"/>
</dbReference>
<proteinExistence type="predicted"/>
<dbReference type="Pfam" id="PF03372">
    <property type="entry name" value="Exo_endo_phos"/>
    <property type="match status" value="1"/>
</dbReference>
<evidence type="ECO:0000259" key="1">
    <source>
        <dbReference type="Pfam" id="PF03372"/>
    </source>
</evidence>
<feature type="domain" description="Endonuclease/exonuclease/phosphatase" evidence="1">
    <location>
        <begin position="44"/>
        <end position="285"/>
    </location>
</feature>
<comment type="caution">
    <text evidence="2">The sequence shown here is derived from an EMBL/GenBank/DDBJ whole genome shotgun (WGS) entry which is preliminary data.</text>
</comment>
<gene>
    <name evidence="2" type="ORF">GCM10011386_24600</name>
</gene>
<accession>A0ABQ1M4Y0</accession>